<evidence type="ECO:0000256" key="4">
    <source>
        <dbReference type="ARBA" id="ARBA00020987"/>
    </source>
</evidence>
<evidence type="ECO:0000313" key="19">
    <source>
        <dbReference type="EMBL" id="KAJ4391157.1"/>
    </source>
</evidence>
<dbReference type="AlphaFoldDB" id="A0A9W9CW45"/>
<evidence type="ECO:0000256" key="6">
    <source>
        <dbReference type="ARBA" id="ARBA00022679"/>
    </source>
</evidence>
<dbReference type="GO" id="GO:0000781">
    <property type="term" value="C:chromosome, telomeric region"/>
    <property type="evidence" value="ECO:0007669"/>
    <property type="project" value="GOC"/>
</dbReference>
<feature type="binding site" evidence="16">
    <location>
        <begin position="358"/>
        <end position="367"/>
    </location>
    <ligand>
        <name>S-adenosyl-L-methionine</name>
        <dbReference type="ChEBI" id="CHEBI:59789"/>
    </ligand>
</feature>
<feature type="compositionally biased region" description="Low complexity" evidence="17">
    <location>
        <begin position="64"/>
        <end position="76"/>
    </location>
</feature>
<dbReference type="GO" id="GO:0006281">
    <property type="term" value="P:DNA repair"/>
    <property type="evidence" value="ECO:0007669"/>
    <property type="project" value="InterPro"/>
</dbReference>
<dbReference type="InterPro" id="IPR030445">
    <property type="entry name" value="H3-K79_meTrfase"/>
</dbReference>
<comment type="similarity">
    <text evidence="15">Belongs to the class I-like SAM-binding methyltransferase superfamily. DOT1 family.</text>
</comment>
<feature type="binding site" evidence="16">
    <location>
        <begin position="420"/>
        <end position="421"/>
    </location>
    <ligand>
        <name>S-adenosyl-L-methionine</name>
        <dbReference type="ChEBI" id="CHEBI:59789"/>
    </ligand>
</feature>
<evidence type="ECO:0000256" key="17">
    <source>
        <dbReference type="SAM" id="MobiDB-lite"/>
    </source>
</evidence>
<feature type="binding site" evidence="16">
    <location>
        <position position="384"/>
    </location>
    <ligand>
        <name>S-adenosyl-L-methionine</name>
        <dbReference type="ChEBI" id="CHEBI:59789"/>
    </ligand>
</feature>
<evidence type="ECO:0000259" key="18">
    <source>
        <dbReference type="PROSITE" id="PS51569"/>
    </source>
</evidence>
<dbReference type="Gene3D" id="1.10.260.170">
    <property type="match status" value="1"/>
</dbReference>
<feature type="domain" description="DOT1" evidence="18">
    <location>
        <begin position="196"/>
        <end position="514"/>
    </location>
</feature>
<dbReference type="Pfam" id="PF08123">
    <property type="entry name" value="DOT1"/>
    <property type="match status" value="1"/>
</dbReference>
<keyword evidence="12 15" id="KW-0539">Nucleus</keyword>
<comment type="caution">
    <text evidence="19">The sequence shown here is derived from an EMBL/GenBank/DDBJ whole genome shotgun (WGS) entry which is preliminary data.</text>
</comment>
<dbReference type="EMBL" id="JAPEVB010000003">
    <property type="protein sequence ID" value="KAJ4391157.1"/>
    <property type="molecule type" value="Genomic_DNA"/>
</dbReference>
<dbReference type="GO" id="GO:0032259">
    <property type="term" value="P:methylation"/>
    <property type="evidence" value="ECO:0007669"/>
    <property type="project" value="UniProtKB-KW"/>
</dbReference>
<dbReference type="PROSITE" id="PS51569">
    <property type="entry name" value="DOT1"/>
    <property type="match status" value="1"/>
</dbReference>
<dbReference type="PIRSF" id="PIRSF017570">
    <property type="entry name" value="Histone_H3-K79_MeTrfase"/>
    <property type="match status" value="1"/>
</dbReference>
<dbReference type="GO" id="GO:0042393">
    <property type="term" value="F:histone binding"/>
    <property type="evidence" value="ECO:0007669"/>
    <property type="project" value="InterPro"/>
</dbReference>
<dbReference type="OrthoDB" id="443402at2759"/>
<feature type="compositionally biased region" description="Acidic residues" evidence="17">
    <location>
        <begin position="117"/>
        <end position="129"/>
    </location>
</feature>
<dbReference type="InterPro" id="IPR021162">
    <property type="entry name" value="Dot1"/>
</dbReference>
<dbReference type="GO" id="GO:0031509">
    <property type="term" value="P:subtelomeric heterochromatin formation"/>
    <property type="evidence" value="ECO:0007669"/>
    <property type="project" value="InterPro"/>
</dbReference>
<keyword evidence="8" id="KW-0677">Repeat</keyword>
<evidence type="ECO:0000256" key="13">
    <source>
        <dbReference type="ARBA" id="ARBA00029821"/>
    </source>
</evidence>
<evidence type="ECO:0000313" key="20">
    <source>
        <dbReference type="Proteomes" id="UP001140453"/>
    </source>
</evidence>
<keyword evidence="10 15" id="KW-0805">Transcription regulation</keyword>
<evidence type="ECO:0000256" key="12">
    <source>
        <dbReference type="ARBA" id="ARBA00023242"/>
    </source>
</evidence>
<keyword evidence="6 15" id="KW-0808">Transferase</keyword>
<evidence type="ECO:0000256" key="8">
    <source>
        <dbReference type="ARBA" id="ARBA00022737"/>
    </source>
</evidence>
<comment type="catalytic activity">
    <reaction evidence="14 15">
        <text>L-lysyl(79)-[histone H3] + 3 S-adenosyl-L-methionine = N(6),N(6),N(6)-trimethyl-L-lysyl(79)-[histone H3] + 3 S-adenosyl-L-homocysteine + 3 H(+)</text>
        <dbReference type="Rhea" id="RHEA:60328"/>
        <dbReference type="Rhea" id="RHEA-COMP:15549"/>
        <dbReference type="Rhea" id="RHEA-COMP:15552"/>
        <dbReference type="ChEBI" id="CHEBI:15378"/>
        <dbReference type="ChEBI" id="CHEBI:29969"/>
        <dbReference type="ChEBI" id="CHEBI:57856"/>
        <dbReference type="ChEBI" id="CHEBI:59789"/>
        <dbReference type="ChEBI" id="CHEBI:61961"/>
        <dbReference type="EC" id="2.1.1.360"/>
    </reaction>
</comment>
<evidence type="ECO:0000256" key="7">
    <source>
        <dbReference type="ARBA" id="ARBA00022691"/>
    </source>
</evidence>
<dbReference type="PANTHER" id="PTHR21451">
    <property type="entry name" value="HISTONE H3 METHYLTRANSFERASE"/>
    <property type="match status" value="1"/>
</dbReference>
<dbReference type="GO" id="GO:0000077">
    <property type="term" value="P:DNA damage checkpoint signaling"/>
    <property type="evidence" value="ECO:0007669"/>
    <property type="project" value="InterPro"/>
</dbReference>
<evidence type="ECO:0000256" key="11">
    <source>
        <dbReference type="ARBA" id="ARBA00023163"/>
    </source>
</evidence>
<keyword evidence="9 15" id="KW-0156">Chromatin regulator</keyword>
<dbReference type="SUPFAM" id="SSF53335">
    <property type="entry name" value="S-adenosyl-L-methionine-dependent methyltransferases"/>
    <property type="match status" value="1"/>
</dbReference>
<dbReference type="FunFam" id="3.40.50.150:FF:000033">
    <property type="entry name" value="Histone-lysine N-methyltransferase, H3 lysine-79 specific"/>
    <property type="match status" value="1"/>
</dbReference>
<dbReference type="InterPro" id="IPR025789">
    <property type="entry name" value="DOT1_dom"/>
</dbReference>
<evidence type="ECO:0000256" key="9">
    <source>
        <dbReference type="ARBA" id="ARBA00022853"/>
    </source>
</evidence>
<evidence type="ECO:0000256" key="14">
    <source>
        <dbReference type="ARBA" id="ARBA00047770"/>
    </source>
</evidence>
<evidence type="ECO:0000256" key="1">
    <source>
        <dbReference type="ARBA" id="ARBA00003482"/>
    </source>
</evidence>
<keyword evidence="7 15" id="KW-0949">S-adenosyl-L-methionine</keyword>
<protein>
    <recommendedName>
        <fullName evidence="4 15">Histone-lysine N-methyltransferase, H3 lysine-79 specific</fullName>
        <ecNumber evidence="3 15">2.1.1.360</ecNumber>
    </recommendedName>
    <alternativeName>
        <fullName evidence="13 15">Histone H3-K79 methyltransferase</fullName>
    </alternativeName>
</protein>
<evidence type="ECO:0000256" key="16">
    <source>
        <dbReference type="PIRSR" id="PIRSR017570-1"/>
    </source>
</evidence>
<keyword evidence="5 15" id="KW-0489">Methyltransferase</keyword>
<gene>
    <name evidence="19" type="primary">DOT1</name>
    <name evidence="19" type="ORF">N0V93_004773</name>
</gene>
<keyword evidence="20" id="KW-1185">Reference proteome</keyword>
<evidence type="ECO:0000256" key="2">
    <source>
        <dbReference type="ARBA" id="ARBA00004123"/>
    </source>
</evidence>
<evidence type="ECO:0000256" key="3">
    <source>
        <dbReference type="ARBA" id="ARBA00012190"/>
    </source>
</evidence>
<dbReference type="Gene3D" id="3.40.50.150">
    <property type="entry name" value="Vaccinia Virus protein VP39"/>
    <property type="match status" value="1"/>
</dbReference>
<dbReference type="EC" id="2.1.1.360" evidence="3 15"/>
<evidence type="ECO:0000256" key="15">
    <source>
        <dbReference type="PIRNR" id="PIRNR017570"/>
    </source>
</evidence>
<accession>A0A9W9CW45</accession>
<dbReference type="CDD" id="cd02440">
    <property type="entry name" value="AdoMet_MTases"/>
    <property type="match status" value="1"/>
</dbReference>
<evidence type="ECO:0000256" key="10">
    <source>
        <dbReference type="ARBA" id="ARBA00023015"/>
    </source>
</evidence>
<organism evidence="19 20">
    <name type="scientific">Gnomoniopsis smithogilvyi</name>
    <dbReference type="NCBI Taxonomy" id="1191159"/>
    <lineage>
        <taxon>Eukaryota</taxon>
        <taxon>Fungi</taxon>
        <taxon>Dikarya</taxon>
        <taxon>Ascomycota</taxon>
        <taxon>Pezizomycotina</taxon>
        <taxon>Sordariomycetes</taxon>
        <taxon>Sordariomycetidae</taxon>
        <taxon>Diaporthales</taxon>
        <taxon>Gnomoniaceae</taxon>
        <taxon>Gnomoniopsis</taxon>
    </lineage>
</organism>
<comment type="subcellular location">
    <subcellularLocation>
        <location evidence="2 15">Nucleus</location>
    </subcellularLocation>
</comment>
<evidence type="ECO:0000256" key="5">
    <source>
        <dbReference type="ARBA" id="ARBA00022603"/>
    </source>
</evidence>
<reference evidence="19" key="1">
    <citation type="submission" date="2022-10" db="EMBL/GenBank/DDBJ databases">
        <title>Tapping the CABI collections for fungal endophytes: first genome assemblies for Collariella, Neodidymelliopsis, Ascochyta clinopodiicola, Didymella pomorum, Didymosphaeria variabile, Neocosmospora piperis and Neocucurbitaria cava.</title>
        <authorList>
            <person name="Hill R."/>
        </authorList>
    </citation>
    <scope>NUCLEOTIDE SEQUENCE</scope>
    <source>
        <strain evidence="19">IMI 355082</strain>
    </source>
</reference>
<dbReference type="InterPro" id="IPR029063">
    <property type="entry name" value="SAM-dependent_MTases_sf"/>
</dbReference>
<dbReference type="Proteomes" id="UP001140453">
    <property type="component" value="Unassembled WGS sequence"/>
</dbReference>
<comment type="function">
    <text evidence="1 15">Histone methyltransferase that specifically trimethylates histone H3 to form H3K79me3. This methylation is required for telomere silencing and for the pachytene checkpoint during the meiotic cell cycle by allowing the recruitment of RAD9 to double strand breaks. Nucleosomes are preferred as substrate compared to free histone.</text>
</comment>
<dbReference type="PANTHER" id="PTHR21451:SF0">
    <property type="entry name" value="HISTONE-LYSINE N-METHYLTRANSFERASE, H3 LYSINE-79 SPECIFIC"/>
    <property type="match status" value="1"/>
</dbReference>
<feature type="region of interest" description="Disordered" evidence="17">
    <location>
        <begin position="1"/>
        <end position="129"/>
    </location>
</feature>
<proteinExistence type="inferred from homology"/>
<name>A0A9W9CW45_9PEZI</name>
<dbReference type="GO" id="GO:0000786">
    <property type="term" value="C:nucleosome"/>
    <property type="evidence" value="ECO:0007669"/>
    <property type="project" value="InterPro"/>
</dbReference>
<dbReference type="GO" id="GO:0005634">
    <property type="term" value="C:nucleus"/>
    <property type="evidence" value="ECO:0007669"/>
    <property type="project" value="UniProtKB-SubCell"/>
</dbReference>
<dbReference type="GO" id="GO:0140956">
    <property type="term" value="F:histone H3K79 trimethyltransferase activity"/>
    <property type="evidence" value="ECO:0007669"/>
    <property type="project" value="UniProtKB-EC"/>
</dbReference>
<feature type="compositionally biased region" description="Low complexity" evidence="17">
    <location>
        <begin position="21"/>
        <end position="44"/>
    </location>
</feature>
<sequence length="514" mass="57526">MFTKQKPWVPKSRPKAEVIRRTVTVPRTPTPGSTSRNSTPTGTSIPPSRPSSTNRKRTADGRSRATASPFATSSSADELRGNGSRQHLAVPSSSSSSSQPKKRIRSPATDSARVVFDESDGDEEEEDLDELFTKRQKTNGRIDEDRKLRNAALTELAEAGYTDKPGRSLKFVHARDVVGLAHGDAKVFPDASDEDSAIELQYPGSLTRERFELVNQKDKLDVIKDIIRVVKNVRDTYITNKAVQDEFDDNIIRKLERNSNAKILNIAAFREAIDKYNHTVLHHLKSGAIMAAIDAQHEVPNNLVKHILNQVYDRVVTPKVDLLKKYDNGTDNVYGEMNKIFITQILCRDLHMSSKDVFVDLGSGVGNVVLQAALQIGCESWGFEMMDAPSTLAKAQYQEFKARCKLWGIQPGKVRLMQGDFRTHKEIGVLQRADVVLANNQAFTPDLNDRLKIMFLDLKQGCRIASLKTFATASKYNENDIANSILTEPVKYRWPAKGVSWTDAMGDYYITKKK</sequence>
<keyword evidence="11 15" id="KW-0804">Transcription</keyword>